<reference evidence="5 6" key="1">
    <citation type="submission" date="2018-08" db="EMBL/GenBank/DDBJ databases">
        <title>A genome reference for cultivated species of the human gut microbiota.</title>
        <authorList>
            <person name="Zou Y."/>
            <person name="Xue W."/>
            <person name="Luo G."/>
        </authorList>
    </citation>
    <scope>NUCLEOTIDE SEQUENCE [LARGE SCALE GENOMIC DNA]</scope>
    <source>
        <strain evidence="3 5">AF19-13AC</strain>
        <strain evidence="4 6">TM09-12</strain>
    </source>
</reference>
<sequence>MTLENGNPGQTYQVMRSDLPLKLEKRMEALGMTAGAKLSLIHKKRSGTAVILLRGTRFAVGRRITSLIQVREVS</sequence>
<dbReference type="Proteomes" id="UP000261023">
    <property type="component" value="Unassembled WGS sequence"/>
</dbReference>
<comment type="caution">
    <text evidence="4">The sequence shown here is derived from an EMBL/GenBank/DDBJ whole genome shotgun (WGS) entry which is preliminary data.</text>
</comment>
<protein>
    <submittedName>
        <fullName evidence="4">Ferrous iron transport protein A</fullName>
    </submittedName>
</protein>
<dbReference type="OrthoDB" id="9811076at2"/>
<gene>
    <name evidence="3" type="ORF">DWX31_23670</name>
    <name evidence="4" type="ORF">DXD79_13370</name>
</gene>
<dbReference type="EMBL" id="QTJW01000018">
    <property type="protein sequence ID" value="RGD68243.1"/>
    <property type="molecule type" value="Genomic_DNA"/>
</dbReference>
<evidence type="ECO:0000313" key="6">
    <source>
        <dbReference type="Proteomes" id="UP000263014"/>
    </source>
</evidence>
<dbReference type="InterPro" id="IPR007167">
    <property type="entry name" value="Fe-transptr_FeoA-like"/>
</dbReference>
<name>A0A374P806_9FIRM</name>
<evidence type="ECO:0000313" key="5">
    <source>
        <dbReference type="Proteomes" id="UP000261023"/>
    </source>
</evidence>
<dbReference type="EMBL" id="QSON01000005">
    <property type="protein sequence ID" value="RGJ04894.1"/>
    <property type="molecule type" value="Genomic_DNA"/>
</dbReference>
<dbReference type="InterPro" id="IPR008988">
    <property type="entry name" value="Transcriptional_repressor_C"/>
</dbReference>
<keyword evidence="1" id="KW-0408">Iron</keyword>
<evidence type="ECO:0000313" key="4">
    <source>
        <dbReference type="EMBL" id="RGJ04894.1"/>
    </source>
</evidence>
<dbReference type="SUPFAM" id="SSF50037">
    <property type="entry name" value="C-terminal domain of transcriptional repressors"/>
    <property type="match status" value="1"/>
</dbReference>
<organism evidence="4 6">
    <name type="scientific">Hungatella hathewayi</name>
    <dbReference type="NCBI Taxonomy" id="154046"/>
    <lineage>
        <taxon>Bacteria</taxon>
        <taxon>Bacillati</taxon>
        <taxon>Bacillota</taxon>
        <taxon>Clostridia</taxon>
        <taxon>Lachnospirales</taxon>
        <taxon>Lachnospiraceae</taxon>
        <taxon>Hungatella</taxon>
    </lineage>
</organism>
<dbReference type="Proteomes" id="UP000263014">
    <property type="component" value="Unassembled WGS sequence"/>
</dbReference>
<dbReference type="Pfam" id="PF04023">
    <property type="entry name" value="FeoA"/>
    <property type="match status" value="1"/>
</dbReference>
<proteinExistence type="predicted"/>
<evidence type="ECO:0000313" key="3">
    <source>
        <dbReference type="EMBL" id="RGD68243.1"/>
    </source>
</evidence>
<dbReference type="Gene3D" id="2.30.30.90">
    <property type="match status" value="1"/>
</dbReference>
<accession>A0A374P806</accession>
<dbReference type="GO" id="GO:0046914">
    <property type="term" value="F:transition metal ion binding"/>
    <property type="evidence" value="ECO:0007669"/>
    <property type="project" value="InterPro"/>
</dbReference>
<feature type="domain" description="Ferrous iron transporter FeoA-like" evidence="2">
    <location>
        <begin position="1"/>
        <end position="72"/>
    </location>
</feature>
<dbReference type="SMART" id="SM00899">
    <property type="entry name" value="FeoA"/>
    <property type="match status" value="1"/>
</dbReference>
<dbReference type="InterPro" id="IPR038157">
    <property type="entry name" value="FeoA_core_dom"/>
</dbReference>
<dbReference type="RefSeq" id="WP_002604427.1">
    <property type="nucleotide sequence ID" value="NZ_CACRUH010000011.1"/>
</dbReference>
<dbReference type="AlphaFoldDB" id="A0A374P806"/>
<evidence type="ECO:0000259" key="2">
    <source>
        <dbReference type="SMART" id="SM00899"/>
    </source>
</evidence>
<evidence type="ECO:0000256" key="1">
    <source>
        <dbReference type="ARBA" id="ARBA00023004"/>
    </source>
</evidence>